<accession>A0ABR1TZ79</accession>
<organism evidence="2 3">
    <name type="scientific">Apiospora rasikravindrae</name>
    <dbReference type="NCBI Taxonomy" id="990691"/>
    <lineage>
        <taxon>Eukaryota</taxon>
        <taxon>Fungi</taxon>
        <taxon>Dikarya</taxon>
        <taxon>Ascomycota</taxon>
        <taxon>Pezizomycotina</taxon>
        <taxon>Sordariomycetes</taxon>
        <taxon>Xylariomycetidae</taxon>
        <taxon>Amphisphaeriales</taxon>
        <taxon>Apiosporaceae</taxon>
        <taxon>Apiospora</taxon>
    </lineage>
</organism>
<proteinExistence type="predicted"/>
<name>A0ABR1TZ79_9PEZI</name>
<sequence length="593" mass="68404">MNSFTNQRCVFEANSPRQNHQPIKRPQLWAKLPYELRVMILEDIAFLEMADGRLEPIAACAAVSREWQRFFERVTFGSLELHQGDLDNLERYVSARPHRIAHLQWVHLRLVLSRYDCRRCGKPEHAVERRGNNLILAQALTKLFRIMAAWGGDHRTGRRWPLELELSAHSPSDWEHHFKSLRCHANYDQWGPRKAPRLDPADFDDADHGWVSCKRSRGATEGECLRVLGAGLEIEGWIPSGNDPPLAAPTVPIVRSFLIRRQFYRRFEAVGCLDRILEALPNLTTFRYERWRPIPLASGEDTRRQIDHYRELLHLISERPKITRVSIYEDCDDFNRMMRTPRGRALPPRPRDPYLGPLLASASRHWKKAYLSFMVDAADFFHEFWSETAAAAPLPPPPQWENLTDLYLTSDQLHPRRNMEGLLNAAARAAMAMPKLNRLALWTAKEGRACAFRYSITRFGERPGITLASTWHARLSPQTRRLWERVTGRRQSRYPLWVQYFDLRSDDMGSHGSGLPLLCSNSVAASSSQRQMISNALETTDLVRNLGTFVAGYEWVLYVDTRPAHRDDTGDDVFDAKFLLQTKKITSPCFQAT</sequence>
<evidence type="ECO:0000313" key="2">
    <source>
        <dbReference type="EMBL" id="KAK8051018.1"/>
    </source>
</evidence>
<evidence type="ECO:0000259" key="1">
    <source>
        <dbReference type="Pfam" id="PF20183"/>
    </source>
</evidence>
<dbReference type="Pfam" id="PF20183">
    <property type="entry name" value="DUF6546"/>
    <property type="match status" value="1"/>
</dbReference>
<feature type="domain" description="DUF6546" evidence="1">
    <location>
        <begin position="321"/>
        <end position="518"/>
    </location>
</feature>
<dbReference type="Proteomes" id="UP001444661">
    <property type="component" value="Unassembled WGS sequence"/>
</dbReference>
<keyword evidence="3" id="KW-1185">Reference proteome</keyword>
<gene>
    <name evidence="2" type="ORF">PG993_002403</name>
</gene>
<protein>
    <recommendedName>
        <fullName evidence="1">DUF6546 domain-containing protein</fullName>
    </recommendedName>
</protein>
<dbReference type="EMBL" id="JAQQWK010000002">
    <property type="protein sequence ID" value="KAK8051018.1"/>
    <property type="molecule type" value="Genomic_DNA"/>
</dbReference>
<dbReference type="InterPro" id="IPR046676">
    <property type="entry name" value="DUF6546"/>
</dbReference>
<evidence type="ECO:0000313" key="3">
    <source>
        <dbReference type="Proteomes" id="UP001444661"/>
    </source>
</evidence>
<reference evidence="2 3" key="1">
    <citation type="submission" date="2023-01" db="EMBL/GenBank/DDBJ databases">
        <title>Analysis of 21 Apiospora genomes using comparative genomics revels a genus with tremendous synthesis potential of carbohydrate active enzymes and secondary metabolites.</title>
        <authorList>
            <person name="Sorensen T."/>
        </authorList>
    </citation>
    <scope>NUCLEOTIDE SEQUENCE [LARGE SCALE GENOMIC DNA]</scope>
    <source>
        <strain evidence="2 3">CBS 33761</strain>
    </source>
</reference>
<comment type="caution">
    <text evidence="2">The sequence shown here is derived from an EMBL/GenBank/DDBJ whole genome shotgun (WGS) entry which is preliminary data.</text>
</comment>